<feature type="domain" description="UspA" evidence="1">
    <location>
        <begin position="13"/>
        <end position="129"/>
    </location>
</feature>
<dbReference type="Gene3D" id="3.40.50.620">
    <property type="entry name" value="HUPs"/>
    <property type="match status" value="1"/>
</dbReference>
<gene>
    <name evidence="2" type="ORF">HW347_02570</name>
</gene>
<dbReference type="RefSeq" id="WP_214610383.1">
    <property type="nucleotide sequence ID" value="NZ_JACATN010000001.1"/>
</dbReference>
<keyword evidence="3" id="KW-1185">Reference proteome</keyword>
<evidence type="ECO:0000259" key="1">
    <source>
        <dbReference type="Pfam" id="PF00582"/>
    </source>
</evidence>
<dbReference type="InterPro" id="IPR014729">
    <property type="entry name" value="Rossmann-like_a/b/a_fold"/>
</dbReference>
<reference evidence="3" key="2">
    <citation type="submission" date="2023-07" db="EMBL/GenBank/DDBJ databases">
        <title>Zobellia barbeyronii sp. nov., a new marine flavobacterium, isolated from green and red algae.</title>
        <authorList>
            <person name="Nedashkovskaya O.I."/>
            <person name="Otstavnykh N."/>
            <person name="Zhukova N."/>
            <person name="Guzev K."/>
            <person name="Chausova V."/>
            <person name="Tekutyeva L."/>
            <person name="Mikhailov V."/>
            <person name="Isaeva M."/>
        </authorList>
    </citation>
    <scope>NUCLEOTIDE SEQUENCE [LARGE SCALE GENOMIC DNA]</scope>
    <source>
        <strain evidence="3">KMM 6746</strain>
    </source>
</reference>
<dbReference type="Proteomes" id="UP000740413">
    <property type="component" value="Unassembled WGS sequence"/>
</dbReference>
<proteinExistence type="predicted"/>
<organism evidence="2 3">
    <name type="scientific">Zobellia barbeyronii</name>
    <dbReference type="NCBI Taxonomy" id="2748009"/>
    <lineage>
        <taxon>Bacteria</taxon>
        <taxon>Pseudomonadati</taxon>
        <taxon>Bacteroidota</taxon>
        <taxon>Flavobacteriia</taxon>
        <taxon>Flavobacteriales</taxon>
        <taxon>Flavobacteriaceae</taxon>
        <taxon>Zobellia</taxon>
    </lineage>
</organism>
<evidence type="ECO:0000313" key="2">
    <source>
        <dbReference type="EMBL" id="MBT2160130.1"/>
    </source>
</evidence>
<dbReference type="InterPro" id="IPR006016">
    <property type="entry name" value="UspA"/>
</dbReference>
<protein>
    <submittedName>
        <fullName evidence="2">Universal stress protein</fullName>
    </submittedName>
</protein>
<dbReference type="EMBL" id="JACATN010000001">
    <property type="protein sequence ID" value="MBT2160130.1"/>
    <property type="molecule type" value="Genomic_DNA"/>
</dbReference>
<accession>A0ABS5WAP4</accession>
<dbReference type="Pfam" id="PF00582">
    <property type="entry name" value="Usp"/>
    <property type="match status" value="1"/>
</dbReference>
<dbReference type="SUPFAM" id="SSF52402">
    <property type="entry name" value="Adenine nucleotide alpha hydrolases-like"/>
    <property type="match status" value="1"/>
</dbReference>
<sequence length="281" mass="31772">MEKNKYKIALLSDLADGMHNLLKSSVSLAKMVDAEIEVFNVRKPTDIIGKDNQLSAIRTINHEYIVTDKRMKNILAPFSEDYGVPIRYSSTFGNVKTEIARYLDDNTPDILVLGRRKTKPFNTVDDRIINFVLSIFKGSVMIVSEENGLKPNMKIGIGTLNCSDESLSSSFPEALFAHTNSPLKSFSIVNGPTTQPQSHEFLGKKTVDYIFDYNDNTMKKLPIYLSKSKVDLLFVERKKKEKQSTSTPSNIYDMVKKIDINLMIAGEQNLLRNYQSKLDIA</sequence>
<evidence type="ECO:0000313" key="3">
    <source>
        <dbReference type="Proteomes" id="UP000740413"/>
    </source>
</evidence>
<name>A0ABS5WAP4_9FLAO</name>
<reference evidence="2 3" key="1">
    <citation type="submission" date="2020-06" db="EMBL/GenBank/DDBJ databases">
        <authorList>
            <person name="Isaeva M.P."/>
            <person name="Chernysheva N.Y."/>
        </authorList>
    </citation>
    <scope>NUCLEOTIDE SEQUENCE [LARGE SCALE GENOMIC DNA]</scope>
    <source>
        <strain evidence="2 3">KMM 6746</strain>
    </source>
</reference>
<comment type="caution">
    <text evidence="2">The sequence shown here is derived from an EMBL/GenBank/DDBJ whole genome shotgun (WGS) entry which is preliminary data.</text>
</comment>